<evidence type="ECO:0000313" key="1">
    <source>
        <dbReference type="EMBL" id="CAI9779754.1"/>
    </source>
</evidence>
<sequence length="256" mass="28383">MVYLWQVDAHVKELKTLCKRKALHSKEADSLVMKWAHQLLSKDSYLLKITDANKDIPFLTPQTGAIGKELDCCICIHIRIMGHYCFDDSEKIRQLADFLFGNILKAKAPLLAYNSFVVAIFVLIDCNVHTGQVVMRIQGLEGCTFIPWLKQMAPEHLLATFTKVCAEILAAASDVMLSLEDVTGQSVLQDAFIILSSKEIKIQSNRVSSSEAADVEEEGGDNGGALAKGRAITQADYKNEIDDLLVADQQLQKELV</sequence>
<gene>
    <name evidence="1" type="ORF">FPE_LOCUS27184</name>
</gene>
<evidence type="ECO:0000313" key="2">
    <source>
        <dbReference type="Proteomes" id="UP000834106"/>
    </source>
</evidence>
<proteinExistence type="predicted"/>
<dbReference type="Proteomes" id="UP000834106">
    <property type="component" value="Chromosome 17"/>
</dbReference>
<accession>A0AAD2E747</accession>
<dbReference type="AlphaFoldDB" id="A0AAD2E747"/>
<dbReference type="EMBL" id="OU503052">
    <property type="protein sequence ID" value="CAI9779754.1"/>
    <property type="molecule type" value="Genomic_DNA"/>
</dbReference>
<reference evidence="1" key="1">
    <citation type="submission" date="2023-05" db="EMBL/GenBank/DDBJ databases">
        <authorList>
            <person name="Huff M."/>
        </authorList>
    </citation>
    <scope>NUCLEOTIDE SEQUENCE</scope>
</reference>
<dbReference type="PANTHER" id="PTHR14222">
    <property type="entry name" value="CONDENSIN"/>
    <property type="match status" value="1"/>
</dbReference>
<dbReference type="InterPro" id="IPR026971">
    <property type="entry name" value="CND1/NCAPD3"/>
</dbReference>
<name>A0AAD2E747_9LAMI</name>
<dbReference type="GO" id="GO:0010032">
    <property type="term" value="P:meiotic chromosome condensation"/>
    <property type="evidence" value="ECO:0007669"/>
    <property type="project" value="TreeGrafter"/>
</dbReference>
<dbReference type="GO" id="GO:0042393">
    <property type="term" value="F:histone binding"/>
    <property type="evidence" value="ECO:0007669"/>
    <property type="project" value="TreeGrafter"/>
</dbReference>
<dbReference type="GO" id="GO:0007076">
    <property type="term" value="P:mitotic chromosome condensation"/>
    <property type="evidence" value="ECO:0007669"/>
    <property type="project" value="InterPro"/>
</dbReference>
<organism evidence="1 2">
    <name type="scientific">Fraxinus pennsylvanica</name>
    <dbReference type="NCBI Taxonomy" id="56036"/>
    <lineage>
        <taxon>Eukaryota</taxon>
        <taxon>Viridiplantae</taxon>
        <taxon>Streptophyta</taxon>
        <taxon>Embryophyta</taxon>
        <taxon>Tracheophyta</taxon>
        <taxon>Spermatophyta</taxon>
        <taxon>Magnoliopsida</taxon>
        <taxon>eudicotyledons</taxon>
        <taxon>Gunneridae</taxon>
        <taxon>Pentapetalae</taxon>
        <taxon>asterids</taxon>
        <taxon>lamiids</taxon>
        <taxon>Lamiales</taxon>
        <taxon>Oleaceae</taxon>
        <taxon>Oleeae</taxon>
        <taxon>Fraxinus</taxon>
    </lineage>
</organism>
<protein>
    <submittedName>
        <fullName evidence="1">Uncharacterized protein</fullName>
    </submittedName>
</protein>
<dbReference type="GO" id="GO:0000779">
    <property type="term" value="C:condensed chromosome, centromeric region"/>
    <property type="evidence" value="ECO:0007669"/>
    <property type="project" value="TreeGrafter"/>
</dbReference>
<keyword evidence="2" id="KW-1185">Reference proteome</keyword>
<dbReference type="PANTHER" id="PTHR14222:SF1">
    <property type="entry name" value="CONDENSIN-2 COMPLEX SUBUNIT D3"/>
    <property type="match status" value="1"/>
</dbReference>
<dbReference type="GO" id="GO:0000796">
    <property type="term" value="C:condensin complex"/>
    <property type="evidence" value="ECO:0007669"/>
    <property type="project" value="TreeGrafter"/>
</dbReference>